<protein>
    <submittedName>
        <fullName evidence="2">Toxin HicA</fullName>
    </submittedName>
</protein>
<dbReference type="EMBL" id="CTEF01000004">
    <property type="protein sequence ID" value="CQD21582.1"/>
    <property type="molecule type" value="Genomic_DNA"/>
</dbReference>
<sequence>MASVEKIEAGMRESAANVDFNDLVKVCRRYFGEPRRSGGGSSHLVFIAAGLRDPRLNVQEKNGQAKPYQVKQVLRAIDEINAAREENR</sequence>
<dbReference type="AlphaFoldDB" id="A0A0U1DUV9"/>
<reference evidence="2 4" key="2">
    <citation type="submission" date="2016-01" db="EMBL/GenBank/DDBJ databases">
        <title>The new phylogeny of the genus Mycobacterium.</title>
        <authorList>
            <person name="Tarcisio F."/>
            <person name="Conor M."/>
            <person name="Antonella G."/>
            <person name="Elisabetta G."/>
            <person name="Giulia F.S."/>
            <person name="Sara T."/>
            <person name="Anna F."/>
            <person name="Clotilde B."/>
            <person name="Roberto B."/>
            <person name="Veronica D.S."/>
            <person name="Fabio R."/>
            <person name="Monica P."/>
            <person name="Olivier J."/>
            <person name="Enrico T."/>
            <person name="Nicola S."/>
        </authorList>
    </citation>
    <scope>NUCLEOTIDE SEQUENCE [LARGE SCALE GENOMIC DNA]</scope>
    <source>
        <strain evidence="2 4">CCUG 50187</strain>
    </source>
</reference>
<name>A0A0U1DUV9_9MYCO</name>
<gene>
    <name evidence="2" type="ORF">AWB98_06615</name>
    <name evidence="1" type="ORF">BN970_05057</name>
</gene>
<evidence type="ECO:0000313" key="2">
    <source>
        <dbReference type="EMBL" id="ORV29057.1"/>
    </source>
</evidence>
<evidence type="ECO:0000313" key="4">
    <source>
        <dbReference type="Proteomes" id="UP000193811"/>
    </source>
</evidence>
<organism evidence="1 3">
    <name type="scientific">Mycolicibacterium conceptionense</name>
    <dbReference type="NCBI Taxonomy" id="451644"/>
    <lineage>
        <taxon>Bacteria</taxon>
        <taxon>Bacillati</taxon>
        <taxon>Actinomycetota</taxon>
        <taxon>Actinomycetes</taxon>
        <taxon>Mycobacteriales</taxon>
        <taxon>Mycobacteriaceae</taxon>
        <taxon>Mycolicibacterium</taxon>
    </lineage>
</organism>
<keyword evidence="4" id="KW-1185">Reference proteome</keyword>
<dbReference type="RefSeq" id="WP_085140306.1">
    <property type="nucleotide sequence ID" value="NZ_JACKVA010000016.1"/>
</dbReference>
<dbReference type="EMBL" id="LQOP01000008">
    <property type="protein sequence ID" value="ORV29057.1"/>
    <property type="molecule type" value="Genomic_DNA"/>
</dbReference>
<proteinExistence type="predicted"/>
<evidence type="ECO:0000313" key="3">
    <source>
        <dbReference type="Proteomes" id="UP000182227"/>
    </source>
</evidence>
<evidence type="ECO:0000313" key="1">
    <source>
        <dbReference type="EMBL" id="CQD21582.1"/>
    </source>
</evidence>
<dbReference type="Proteomes" id="UP000193811">
    <property type="component" value="Unassembled WGS sequence"/>
</dbReference>
<reference evidence="1 3" key="1">
    <citation type="submission" date="2015-03" db="EMBL/GenBank/DDBJ databases">
        <authorList>
            <person name="Murphy D."/>
        </authorList>
    </citation>
    <scope>NUCLEOTIDE SEQUENCE [LARGE SCALE GENOMIC DNA]</scope>
    <source>
        <strain evidence="1 3">D16</strain>
    </source>
</reference>
<accession>A0A0U1DUV9</accession>
<dbReference type="GeneID" id="44295107"/>
<dbReference type="Proteomes" id="UP000182227">
    <property type="component" value="Unassembled WGS sequence"/>
</dbReference>